<accession>A0A9W7JJE4</accession>
<comment type="caution">
    <text evidence="2">The sequence shown here is derived from an EMBL/GenBank/DDBJ whole genome shotgun (WGS) entry which is preliminary data.</text>
</comment>
<name>A0A9W7JJE4_HIBTR</name>
<dbReference type="Pfam" id="PF03372">
    <property type="entry name" value="Exo_endo_phos"/>
    <property type="match status" value="1"/>
</dbReference>
<dbReference type="PANTHER" id="PTHR33710">
    <property type="entry name" value="BNAC02G09200D PROTEIN"/>
    <property type="match status" value="1"/>
</dbReference>
<dbReference type="InterPro" id="IPR036691">
    <property type="entry name" value="Endo/exonu/phosph_ase_sf"/>
</dbReference>
<dbReference type="InterPro" id="IPR005135">
    <property type="entry name" value="Endo/exonuclease/phosphatase"/>
</dbReference>
<evidence type="ECO:0000313" key="3">
    <source>
        <dbReference type="Proteomes" id="UP001165190"/>
    </source>
</evidence>
<dbReference type="OrthoDB" id="1002480at2759"/>
<sequence length="326" mass="37458">MIICTWNVRGMNNPLKQDEIVRRMYSLKVDFVCLLETRVKKDSAQVILRRKFRGWNWLANYDSAYNGRIWLLWRDGIRFDLLSAMDQGMHGIVHCGDFSFFLSAIYGWNDSIQRRGLWSFLEGVKPSGGPWILSGDFNVLLHPNESSDFPEGYVNSSDIDDFKQCVASLGVLDYPCSGPMYTWSNHQEGRPLARKLDGVLTNLQWYDSFPHAQVEFAAPGGSDHSPSFIWTDRPIISPPKPFRFFNFWSSHPQFLGIVAASWGDAVDGNPMKRLFLKLKRLKSSLKQFNTEVFGEIAERVRRKRKELEDAQLTNLSVGVRGKLWHG</sequence>
<gene>
    <name evidence="2" type="ORF">HRI_005239800</name>
</gene>
<organism evidence="2 3">
    <name type="scientific">Hibiscus trionum</name>
    <name type="common">Flower of an hour</name>
    <dbReference type="NCBI Taxonomy" id="183268"/>
    <lineage>
        <taxon>Eukaryota</taxon>
        <taxon>Viridiplantae</taxon>
        <taxon>Streptophyta</taxon>
        <taxon>Embryophyta</taxon>
        <taxon>Tracheophyta</taxon>
        <taxon>Spermatophyta</taxon>
        <taxon>Magnoliopsida</taxon>
        <taxon>eudicotyledons</taxon>
        <taxon>Gunneridae</taxon>
        <taxon>Pentapetalae</taxon>
        <taxon>rosids</taxon>
        <taxon>malvids</taxon>
        <taxon>Malvales</taxon>
        <taxon>Malvaceae</taxon>
        <taxon>Malvoideae</taxon>
        <taxon>Hibiscus</taxon>
    </lineage>
</organism>
<reference evidence="2" key="1">
    <citation type="submission" date="2023-05" db="EMBL/GenBank/DDBJ databases">
        <title>Genome and transcriptome analyses reveal genes involved in the formation of fine ridges on petal epidermal cells in Hibiscus trionum.</title>
        <authorList>
            <person name="Koshimizu S."/>
            <person name="Masuda S."/>
            <person name="Ishii T."/>
            <person name="Shirasu K."/>
            <person name="Hoshino A."/>
            <person name="Arita M."/>
        </authorList>
    </citation>
    <scope>NUCLEOTIDE SEQUENCE</scope>
    <source>
        <strain evidence="2">Hamamatsu line</strain>
    </source>
</reference>
<feature type="domain" description="Endonuclease/exonuclease/phosphatase" evidence="1">
    <location>
        <begin position="4"/>
        <end position="224"/>
    </location>
</feature>
<evidence type="ECO:0000259" key="1">
    <source>
        <dbReference type="Pfam" id="PF03372"/>
    </source>
</evidence>
<dbReference type="SUPFAM" id="SSF56219">
    <property type="entry name" value="DNase I-like"/>
    <property type="match status" value="1"/>
</dbReference>
<evidence type="ECO:0000313" key="2">
    <source>
        <dbReference type="EMBL" id="GMJ15706.1"/>
    </source>
</evidence>
<dbReference type="PANTHER" id="PTHR33710:SF77">
    <property type="entry name" value="DNASE I-LIKE SUPERFAMILY PROTEIN"/>
    <property type="match status" value="1"/>
</dbReference>
<protein>
    <recommendedName>
        <fullName evidence="1">Endonuclease/exonuclease/phosphatase domain-containing protein</fullName>
    </recommendedName>
</protein>
<proteinExistence type="predicted"/>
<dbReference type="GO" id="GO:0003824">
    <property type="term" value="F:catalytic activity"/>
    <property type="evidence" value="ECO:0007669"/>
    <property type="project" value="InterPro"/>
</dbReference>
<keyword evidence="3" id="KW-1185">Reference proteome</keyword>
<dbReference type="Proteomes" id="UP001165190">
    <property type="component" value="Unassembled WGS sequence"/>
</dbReference>
<dbReference type="Gene3D" id="3.60.10.10">
    <property type="entry name" value="Endonuclease/exonuclease/phosphatase"/>
    <property type="match status" value="1"/>
</dbReference>
<dbReference type="EMBL" id="BSYR01000078">
    <property type="protein sequence ID" value="GMJ15706.1"/>
    <property type="molecule type" value="Genomic_DNA"/>
</dbReference>
<dbReference type="AlphaFoldDB" id="A0A9W7JJE4"/>